<evidence type="ECO:0000259" key="3">
    <source>
        <dbReference type="Pfam" id="PF05738"/>
    </source>
</evidence>
<comment type="caution">
    <text evidence="4">The sequence shown here is derived from an EMBL/GenBank/DDBJ whole genome shotgun (WGS) entry which is preliminary data.</text>
</comment>
<dbReference type="Gene3D" id="2.60.40.1140">
    <property type="entry name" value="Collagen-binding surface protein Cna, B-type domain"/>
    <property type="match status" value="1"/>
</dbReference>
<keyword evidence="2" id="KW-0732">Signal</keyword>
<dbReference type="Proteomes" id="UP001223079">
    <property type="component" value="Unassembled WGS sequence"/>
</dbReference>
<evidence type="ECO:0000256" key="2">
    <source>
        <dbReference type="SAM" id="SignalP"/>
    </source>
</evidence>
<evidence type="ECO:0000256" key="1">
    <source>
        <dbReference type="SAM" id="Coils"/>
    </source>
</evidence>
<feature type="chain" id="PRO_5047453793" evidence="2">
    <location>
        <begin position="27"/>
        <end position="1561"/>
    </location>
</feature>
<keyword evidence="5" id="KW-1185">Reference proteome</keyword>
<proteinExistence type="predicted"/>
<dbReference type="EMBL" id="JAUSTM010000027">
    <property type="protein sequence ID" value="MDQ0223414.1"/>
    <property type="molecule type" value="Genomic_DNA"/>
</dbReference>
<feature type="domain" description="CNA-B" evidence="3">
    <location>
        <begin position="1019"/>
        <end position="1110"/>
    </location>
</feature>
<evidence type="ECO:0000313" key="5">
    <source>
        <dbReference type="Proteomes" id="UP001223079"/>
    </source>
</evidence>
<reference evidence="4 5" key="1">
    <citation type="submission" date="2023-07" db="EMBL/GenBank/DDBJ databases">
        <title>Genomic Encyclopedia of Type Strains, Phase IV (KMG-IV): sequencing the most valuable type-strain genomes for metagenomic binning, comparative biology and taxonomic classification.</title>
        <authorList>
            <person name="Goeker M."/>
        </authorList>
    </citation>
    <scope>NUCLEOTIDE SEQUENCE [LARGE SCALE GENOMIC DNA]</scope>
    <source>
        <strain evidence="4 5">DSM 105143</strain>
    </source>
</reference>
<feature type="coiled-coil region" evidence="1">
    <location>
        <begin position="244"/>
        <end position="271"/>
    </location>
</feature>
<keyword evidence="1" id="KW-0175">Coiled coil</keyword>
<feature type="non-terminal residue" evidence="4">
    <location>
        <position position="1561"/>
    </location>
</feature>
<dbReference type="Pfam" id="PF05738">
    <property type="entry name" value="Cna_B"/>
    <property type="match status" value="1"/>
</dbReference>
<name>A0ABT9YUL7_9STRE</name>
<organism evidence="4 5">
    <name type="scientific">Streptococcus moroccensis</name>
    <dbReference type="NCBI Taxonomy" id="1451356"/>
    <lineage>
        <taxon>Bacteria</taxon>
        <taxon>Bacillati</taxon>
        <taxon>Bacillota</taxon>
        <taxon>Bacilli</taxon>
        <taxon>Lactobacillales</taxon>
        <taxon>Streptococcaceae</taxon>
        <taxon>Streptococcus</taxon>
    </lineage>
</organism>
<sequence>MKRKNFTLFGVTALIVFLLGANPVFAQDIDVNTAEDIEVTKSIGIYDEATTIAEVSTVNLESVTDIISEDFSLLVDIEETATPEIDIEDSNETDKVGTSEELLEVESVDENDQREPTTEISVSEETTVDSNNKEIVEIAELRENTNKLLSSDKLSISNISSFRAATPNVINSTTIEVKTFEELKTAIDLAPKDGTITKIIIKNDIDITEQLNIQKGQIIILLSDIEHQADEKWDPIEQPADFVAEGEEKQREVIEEARKRAEEAIIKAKESIPDGLKAISLKRNAEFNNNSLFSVNGSLTLGDENRLINIDGAKVETAIAGKGILFDVYGKLVIKNAILTGVNNQHGYSAAVVVNEKALLEMNGGRITDNESRELIDGAGYRPNSAGGVFVKYGGTFNMTNGMIDNNTGFSGGVLINDLFGAANRIDKSMPATFNMSGGQIVNNKAVTGLANGAGVSAQPMSVVNLTDGIIAGNLSSNAGGGITSTSGYIQSDNIYAWNKRVTVDKNYENFIKSNKSELNLNGGVVYKNEAIVGGGVYVDSLDAHFNKTMLLDNYARNFGGGIYVSLPPVKQTLENLLITENTARGGVIDQFGGGNGGGLWNCPTGFIHIGDGHTIYIYNNESASSGNDITFAKKTQSFVINGVNIQNQFYSHLSPVTKDRNIIKYLEDGKEGQSIPEEMSYTNDVIHLRSAYNEALELEAWKNATTFILGNSARNGGGIGSNANLDTPDDDGTYKIKIDKVWDENVPKTDRKAVEIEVYIVPIETNAEDVRNNYATDEKIVKYGEISLSPANNWESSFENDSFTKENAAVINAVPILKDVYNKDRGLPFTKQELEARGLKYLFIEKGNEYFSTVTEKAETKKTEIGHLEIERIFSDQFKNYDSGRKNIYLYIEENGKIQYVTSMTMSHDDGWNKTFSHELLANEITNYYYYGTNKPFVDWGEAWENIINGYHHIGDNYVAFLLSKNEDDTLSLYMPDFWTKKYDENSGFVAKQLTNTEGTVTAIHTVTVNNQLYGKLDVEKVWDTRINDELIPKEIEVFLLLNGEKVIKKNEQGEDLYEVDGDGIKKPVYVSILLNKDNNWKASFDKLNPNFIKEKRYSIIEAESKVFVSFIEEIEETIEPKKTSFKIDFSNFYLDIEGRNISFSKNEYFRVPKSIDELDAKAITVNIIYDNGNNPEKVIKSEKLSWTASPHPVFADQMYYELRGVDVSIDELNLINNTLPIDYYFDATNAKAQTTGNTEYNFYIRKDENGNYKLFLPYLLVEGIPNKVFVVKDTVLVNNLYKELDHLTLSSNSDDSTDKDDVIAPKMSYKITNYEFKHEIEFEKIWQIVENEANDYNLEVVVLMGNDEIVKFTLTKNNTKAISELLSGYGKLGKYQIKELNLVNKKDEEVVAKFKETNRKLTYQLVSSSKLDLVIDNRTVTPIELKKVVEGNEISTWIYNDNVSKEDLQNNPDLLLLEKVLKGEYRYELYELKEDEKPIIKIINQDDGSYVISYPVKVNNELLSLNERLTVTATNTQLIDMKVEKIWENGPAKKPDIEIELWRNDELVDTITLKDGELS</sequence>
<gene>
    <name evidence="4" type="ORF">J2S23_001990</name>
</gene>
<dbReference type="RefSeq" id="WP_307122564.1">
    <property type="nucleotide sequence ID" value="NZ_JAUSTM010000027.1"/>
</dbReference>
<accession>A0ABT9YUL7</accession>
<protein>
    <submittedName>
        <fullName evidence="4">Nucleic acid-binding Zn-ribbon protein</fullName>
    </submittedName>
</protein>
<evidence type="ECO:0000313" key="4">
    <source>
        <dbReference type="EMBL" id="MDQ0223414.1"/>
    </source>
</evidence>
<feature type="signal peptide" evidence="2">
    <location>
        <begin position="1"/>
        <end position="26"/>
    </location>
</feature>
<dbReference type="InterPro" id="IPR008454">
    <property type="entry name" value="Collagen-bd_Cna-like_B-typ_dom"/>
</dbReference>